<keyword evidence="7" id="KW-1185">Reference proteome</keyword>
<dbReference type="InterPro" id="IPR009057">
    <property type="entry name" value="Homeodomain-like_sf"/>
</dbReference>
<dbReference type="AlphaFoldDB" id="A0A1I2HGX4"/>
<dbReference type="InterPro" id="IPR050624">
    <property type="entry name" value="HTH-type_Tx_Regulator"/>
</dbReference>
<reference evidence="7" key="1">
    <citation type="submission" date="2016-10" db="EMBL/GenBank/DDBJ databases">
        <authorList>
            <person name="Varghese N."/>
            <person name="Submissions S."/>
        </authorList>
    </citation>
    <scope>NUCLEOTIDE SEQUENCE [LARGE SCALE GENOMIC DNA]</scope>
    <source>
        <strain evidence="7">CGMCC 1.10223</strain>
    </source>
</reference>
<protein>
    <submittedName>
        <fullName evidence="6">Transcriptional regulator, TetR family</fullName>
    </submittedName>
</protein>
<dbReference type="GO" id="GO:0003677">
    <property type="term" value="F:DNA binding"/>
    <property type="evidence" value="ECO:0007669"/>
    <property type="project" value="UniProtKB-UniRule"/>
</dbReference>
<keyword evidence="2 4" id="KW-0238">DNA-binding</keyword>
<name>A0A1I2HGX4_9BACL</name>
<evidence type="ECO:0000313" key="6">
    <source>
        <dbReference type="EMBL" id="SFF28909.1"/>
    </source>
</evidence>
<proteinExistence type="predicted"/>
<dbReference type="PANTHER" id="PTHR43479:SF11">
    <property type="entry name" value="ACREF_ENVCD OPERON REPRESSOR-RELATED"/>
    <property type="match status" value="1"/>
</dbReference>
<dbReference type="SUPFAM" id="SSF46689">
    <property type="entry name" value="Homeodomain-like"/>
    <property type="match status" value="1"/>
</dbReference>
<evidence type="ECO:0000256" key="2">
    <source>
        <dbReference type="ARBA" id="ARBA00023125"/>
    </source>
</evidence>
<dbReference type="RefSeq" id="WP_046233836.1">
    <property type="nucleotide sequence ID" value="NZ_FONN01000023.1"/>
</dbReference>
<dbReference type="Gene3D" id="1.10.357.10">
    <property type="entry name" value="Tetracycline Repressor, domain 2"/>
    <property type="match status" value="1"/>
</dbReference>
<dbReference type="Pfam" id="PF00440">
    <property type="entry name" value="TetR_N"/>
    <property type="match status" value="1"/>
</dbReference>
<evidence type="ECO:0000256" key="3">
    <source>
        <dbReference type="ARBA" id="ARBA00023163"/>
    </source>
</evidence>
<dbReference type="InterPro" id="IPR001647">
    <property type="entry name" value="HTH_TetR"/>
</dbReference>
<dbReference type="PANTHER" id="PTHR43479">
    <property type="entry name" value="ACREF/ENVCD OPERON REPRESSOR-RELATED"/>
    <property type="match status" value="1"/>
</dbReference>
<feature type="DNA-binding region" description="H-T-H motif" evidence="4">
    <location>
        <begin position="33"/>
        <end position="52"/>
    </location>
</feature>
<evidence type="ECO:0000256" key="1">
    <source>
        <dbReference type="ARBA" id="ARBA00023015"/>
    </source>
</evidence>
<feature type="domain" description="HTH tetR-type" evidence="5">
    <location>
        <begin position="10"/>
        <end position="70"/>
    </location>
</feature>
<dbReference type="EMBL" id="FONN01000023">
    <property type="protein sequence ID" value="SFF28909.1"/>
    <property type="molecule type" value="Genomic_DNA"/>
</dbReference>
<evidence type="ECO:0000313" key="7">
    <source>
        <dbReference type="Proteomes" id="UP000183410"/>
    </source>
</evidence>
<sequence length="210" mass="23889">MAMKKEQRSEETKRSIIAAAAKLFAARGYESVSIREIAKEAGCSHTTIYIYFEDKEALLHALSMQPLEELHSALTVAAQAKELTPSEQLQRINRLFIQFCLEHRSMYTVFFEAKSIRVDEQSPQLAINELRNQMFATLMGALQRYLDIEEGEALLRCSRTYFYMLRGIIGTYALSEESQESIINRLSDTFDDAFEALLLGLKIQLGKGAM</sequence>
<accession>A0A1I2HGX4</accession>
<evidence type="ECO:0000259" key="5">
    <source>
        <dbReference type="PROSITE" id="PS50977"/>
    </source>
</evidence>
<evidence type="ECO:0000256" key="4">
    <source>
        <dbReference type="PROSITE-ProRule" id="PRU00335"/>
    </source>
</evidence>
<keyword evidence="1" id="KW-0805">Transcription regulation</keyword>
<dbReference type="PROSITE" id="PS50977">
    <property type="entry name" value="HTH_TETR_2"/>
    <property type="match status" value="1"/>
</dbReference>
<organism evidence="6 7">
    <name type="scientific">Paenibacillus algorifonticola</name>
    <dbReference type="NCBI Taxonomy" id="684063"/>
    <lineage>
        <taxon>Bacteria</taxon>
        <taxon>Bacillati</taxon>
        <taxon>Bacillota</taxon>
        <taxon>Bacilli</taxon>
        <taxon>Bacillales</taxon>
        <taxon>Paenibacillaceae</taxon>
        <taxon>Paenibacillus</taxon>
    </lineage>
</organism>
<dbReference type="PRINTS" id="PR00455">
    <property type="entry name" value="HTHTETR"/>
</dbReference>
<dbReference type="FunFam" id="1.10.10.60:FF:000141">
    <property type="entry name" value="TetR family transcriptional regulator"/>
    <property type="match status" value="1"/>
</dbReference>
<dbReference type="GO" id="GO:0045892">
    <property type="term" value="P:negative regulation of DNA-templated transcription"/>
    <property type="evidence" value="ECO:0007669"/>
    <property type="project" value="UniProtKB-ARBA"/>
</dbReference>
<dbReference type="Proteomes" id="UP000183410">
    <property type="component" value="Unassembled WGS sequence"/>
</dbReference>
<dbReference type="OrthoDB" id="9815924at2"/>
<gene>
    <name evidence="6" type="ORF">SAMN04487969_12347</name>
</gene>
<keyword evidence="3" id="KW-0804">Transcription</keyword>